<sequence>MKRGVYYEFLSVDTKILTTNKKIAFMINRPLNIRPAKPPANPSPTFSPIMCKVAKKTMGAARMKIPLDIFHICLYFFAIKKIRALKAIRSKRNIMNEFIISSFW</sequence>
<dbReference type="EMBL" id="BLEV01000002">
    <property type="protein sequence ID" value="GEU06573.1"/>
    <property type="molecule type" value="Genomic_DNA"/>
</dbReference>
<organism evidence="2">
    <name type="scientific">Bacillus anthracis</name>
    <name type="common">anthrax bacterium</name>
    <dbReference type="NCBI Taxonomy" id="1392"/>
    <lineage>
        <taxon>Bacteria</taxon>
        <taxon>Bacillati</taxon>
        <taxon>Bacillota</taxon>
        <taxon>Bacilli</taxon>
        <taxon>Bacillales</taxon>
        <taxon>Bacillaceae</taxon>
        <taxon>Bacillus</taxon>
        <taxon>Bacillus cereus group</taxon>
    </lineage>
</organism>
<evidence type="ECO:0000313" key="2">
    <source>
        <dbReference type="EMBL" id="GEU20850.1"/>
    </source>
</evidence>
<protein>
    <submittedName>
        <fullName evidence="2">Uncharacterized protein</fullName>
    </submittedName>
</protein>
<evidence type="ECO:0000313" key="1">
    <source>
        <dbReference type="EMBL" id="GEU06573.1"/>
    </source>
</evidence>
<comment type="caution">
    <text evidence="2">The sequence shown here is derived from an EMBL/GenBank/DDBJ whole genome shotgun (WGS) entry which is preliminary data.</text>
</comment>
<name>A0A640N7J0_BACAN</name>
<gene>
    <name evidence="1" type="ORF">HG1_20580</name>
    <name evidence="2" type="ORF">LamDB_16770</name>
</gene>
<dbReference type="AlphaFoldDB" id="A0A640N7J0"/>
<dbReference type="EMBL" id="BLEX01000002">
    <property type="protein sequence ID" value="GEU20850.1"/>
    <property type="molecule type" value="Genomic_DNA"/>
</dbReference>
<proteinExistence type="predicted"/>
<reference evidence="2" key="1">
    <citation type="submission" date="2019-12" db="EMBL/GenBank/DDBJ databases">
        <title>Epidemiological and comparative genomic analysis of Bacillus anthracis isolated from northern Vietnam.</title>
        <authorList>
            <person name="Hoang T.T.H."/>
            <person name="Dang D.A."/>
            <person name="Pham M.H."/>
            <person name="Luong M.H."/>
            <person name="Tran N.D."/>
            <person name="Nguyen T.H."/>
            <person name="Nguyen T.T."/>
            <person name="Inoue S."/>
            <person name="Morikawa S."/>
            <person name="Okutani A."/>
        </authorList>
    </citation>
    <scope>NUCLEOTIDE SEQUENCE</scope>
    <source>
        <strain evidence="1">HG</strain>
        <strain evidence="2">LamDB</strain>
    </source>
</reference>
<reference evidence="2" key="2">
    <citation type="submission" date="2019-12" db="EMBL/GenBank/DDBJ databases">
        <authorList>
            <person name="Hoang T.H.H."/>
            <person name="Okutani A."/>
        </authorList>
    </citation>
    <scope>NUCLEOTIDE SEQUENCE</scope>
    <source>
        <strain evidence="1">HG</strain>
        <strain evidence="2">LamDB</strain>
    </source>
</reference>
<accession>A0A640N7J0</accession>